<name>A0A9X1VL22_9BACT</name>
<comment type="caution">
    <text evidence="1">The sequence shown here is derived from an EMBL/GenBank/DDBJ whole genome shotgun (WGS) entry which is preliminary data.</text>
</comment>
<keyword evidence="2" id="KW-1185">Reference proteome</keyword>
<dbReference type="AlphaFoldDB" id="A0A9X1VL22"/>
<dbReference type="Proteomes" id="UP001139193">
    <property type="component" value="Unassembled WGS sequence"/>
</dbReference>
<reference evidence="1" key="1">
    <citation type="submission" date="2022-03" db="EMBL/GenBank/DDBJ databases">
        <title>Bacterial whole genome sequence for Hymenobacter sp. DH14.</title>
        <authorList>
            <person name="Le V."/>
        </authorList>
    </citation>
    <scope>NUCLEOTIDE SEQUENCE</scope>
    <source>
        <strain evidence="1">DH14</strain>
    </source>
</reference>
<sequence length="189" mass="22176">MKLSDFEKNRTNPFLEKALQEIQPTRKFRAATRTDESAMLQAFDPVTGDVLGHTMFVRQVEVDETQFTKLYLSQFESFWELNRSAIRIFGYIMHKMRPKSDKVEFLPDECLEHTKYKSVRQVYDGLASLLECKIIARGYNEYTYFINPLVFFNGDRVSFVRTYVKKKKSKPSDPQQLSVFDAIPPFSIE</sequence>
<organism evidence="1 2">
    <name type="scientific">Hymenobacter cyanobacteriorum</name>
    <dbReference type="NCBI Taxonomy" id="2926463"/>
    <lineage>
        <taxon>Bacteria</taxon>
        <taxon>Pseudomonadati</taxon>
        <taxon>Bacteroidota</taxon>
        <taxon>Cytophagia</taxon>
        <taxon>Cytophagales</taxon>
        <taxon>Hymenobacteraceae</taxon>
        <taxon>Hymenobacter</taxon>
    </lineage>
</organism>
<evidence type="ECO:0000313" key="1">
    <source>
        <dbReference type="EMBL" id="MCI1190218.1"/>
    </source>
</evidence>
<proteinExistence type="predicted"/>
<dbReference type="RefSeq" id="WP_241938427.1">
    <property type="nucleotide sequence ID" value="NZ_JALBGC010000011.1"/>
</dbReference>
<evidence type="ECO:0000313" key="2">
    <source>
        <dbReference type="Proteomes" id="UP001139193"/>
    </source>
</evidence>
<protein>
    <submittedName>
        <fullName evidence="1">RepA protein</fullName>
    </submittedName>
</protein>
<dbReference type="EMBL" id="JALBGC010000011">
    <property type="protein sequence ID" value="MCI1190218.1"/>
    <property type="molecule type" value="Genomic_DNA"/>
</dbReference>
<accession>A0A9X1VL22</accession>
<gene>
    <name evidence="1" type="ORF">MON38_22555</name>
</gene>